<name>A0ABY1VPX9_9ACTO</name>
<gene>
    <name evidence="2" type="ORF">NCTC11535_01893</name>
</gene>
<organism evidence="2 3">
    <name type="scientific">Actinomyces bovis</name>
    <dbReference type="NCBI Taxonomy" id="1658"/>
    <lineage>
        <taxon>Bacteria</taxon>
        <taxon>Bacillati</taxon>
        <taxon>Actinomycetota</taxon>
        <taxon>Actinomycetes</taxon>
        <taxon>Actinomycetales</taxon>
        <taxon>Actinomycetaceae</taxon>
        <taxon>Actinomyces</taxon>
    </lineage>
</organism>
<evidence type="ECO:0000313" key="2">
    <source>
        <dbReference type="EMBL" id="SPT54183.1"/>
    </source>
</evidence>
<dbReference type="RefSeq" id="WP_111837104.1">
    <property type="nucleotide sequence ID" value="NZ_UAPQ01000010.1"/>
</dbReference>
<keyword evidence="1" id="KW-0812">Transmembrane</keyword>
<dbReference type="EMBL" id="UAPQ01000010">
    <property type="protein sequence ID" value="SPT54183.1"/>
    <property type="molecule type" value="Genomic_DNA"/>
</dbReference>
<comment type="caution">
    <text evidence="2">The sequence shown here is derived from an EMBL/GenBank/DDBJ whole genome shotgun (WGS) entry which is preliminary data.</text>
</comment>
<keyword evidence="3" id="KW-1185">Reference proteome</keyword>
<dbReference type="Pfam" id="PF11070">
    <property type="entry name" value="DUF2871"/>
    <property type="match status" value="1"/>
</dbReference>
<reference evidence="2 3" key="1">
    <citation type="submission" date="2018-06" db="EMBL/GenBank/DDBJ databases">
        <authorList>
            <consortium name="Pathogen Informatics"/>
            <person name="Doyle S."/>
        </authorList>
    </citation>
    <scope>NUCLEOTIDE SEQUENCE [LARGE SCALE GENOMIC DNA]</scope>
    <source>
        <strain evidence="2 3">NCTC11535</strain>
    </source>
</reference>
<feature type="transmembrane region" description="Helical" evidence="1">
    <location>
        <begin position="71"/>
        <end position="92"/>
    </location>
</feature>
<evidence type="ECO:0000313" key="3">
    <source>
        <dbReference type="Proteomes" id="UP000250006"/>
    </source>
</evidence>
<keyword evidence="1" id="KW-0472">Membrane</keyword>
<feature type="transmembrane region" description="Helical" evidence="1">
    <location>
        <begin position="104"/>
        <end position="124"/>
    </location>
</feature>
<dbReference type="InterPro" id="IPR021299">
    <property type="entry name" value="DUF2871"/>
</dbReference>
<sequence>MRNLWLAACGYAALGLTSGLVYRTLTHDGFTGKTQLSTTHTHFLALGMLVMLIMLALDAALGVSGSRSFKVFFVTYNAGLLVTVGTMIWHGLLQLDGKAGGPAIAGVAGLGHILITAGVVALLVSLRAPIAKHLAEKA</sequence>
<accession>A0ABY1VPX9</accession>
<protein>
    <submittedName>
        <fullName evidence="2">Protein of uncharacterized function (DUF2871)</fullName>
    </submittedName>
</protein>
<keyword evidence="1" id="KW-1133">Transmembrane helix</keyword>
<feature type="transmembrane region" description="Helical" evidence="1">
    <location>
        <begin position="43"/>
        <end position="64"/>
    </location>
</feature>
<proteinExistence type="predicted"/>
<dbReference type="Proteomes" id="UP000250006">
    <property type="component" value="Unassembled WGS sequence"/>
</dbReference>
<evidence type="ECO:0000256" key="1">
    <source>
        <dbReference type="SAM" id="Phobius"/>
    </source>
</evidence>